<dbReference type="InterPro" id="IPR013216">
    <property type="entry name" value="Methyltransf_11"/>
</dbReference>
<dbReference type="GO" id="GO:0008757">
    <property type="term" value="F:S-adenosylmethionine-dependent methyltransferase activity"/>
    <property type="evidence" value="ECO:0007669"/>
    <property type="project" value="InterPro"/>
</dbReference>
<dbReference type="AlphaFoldDB" id="A0A4Z0Q914"/>
<dbReference type="Pfam" id="PF08241">
    <property type="entry name" value="Methyltransf_11"/>
    <property type="match status" value="1"/>
</dbReference>
<feature type="domain" description="Methyltransferase type 11" evidence="1">
    <location>
        <begin position="52"/>
        <end position="142"/>
    </location>
</feature>
<name>A0A4Z0Q914_9BACT</name>
<accession>A0A4Z0Q914</accession>
<organism evidence="2 3">
    <name type="scientific">Hymenobacter metallicola</name>
    <dbReference type="NCBI Taxonomy" id="2563114"/>
    <lineage>
        <taxon>Bacteria</taxon>
        <taxon>Pseudomonadati</taxon>
        <taxon>Bacteroidota</taxon>
        <taxon>Cytophagia</taxon>
        <taxon>Cytophagales</taxon>
        <taxon>Hymenobacteraceae</taxon>
        <taxon>Hymenobacter</taxon>
    </lineage>
</organism>
<gene>
    <name evidence="2" type="ORF">E5K02_17050</name>
</gene>
<evidence type="ECO:0000259" key="1">
    <source>
        <dbReference type="Pfam" id="PF08241"/>
    </source>
</evidence>
<protein>
    <submittedName>
        <fullName evidence="2">Class I SAM-dependent methyltransferase</fullName>
    </submittedName>
</protein>
<sequence>MFVALPNFQSVHPTYEQAYHQLEEQHWWFVARREAVFALIQQLSLPLDARILEIGCSGGPLLLALQAAGYTDLSGIDVSETGIQVARSRGLTNVAVMDGAQLTFKDASFDLIIASDVLEHIEHEHQALNEWKRVLRPQGQLMVFVPAFNALWSSHDDVNYHFRRYSVPQLSQVVRQAGLQVTRTSYWNSTLFLPAAVVRVCKRALLGNSQPAQAGADLEMLPNFLNSTLLTLLRVENLIFRRFRLPVGISAFLLATKTP</sequence>
<dbReference type="PANTHER" id="PTHR43861">
    <property type="entry name" value="TRANS-ACONITATE 2-METHYLTRANSFERASE-RELATED"/>
    <property type="match status" value="1"/>
</dbReference>
<dbReference type="CDD" id="cd02440">
    <property type="entry name" value="AdoMet_MTases"/>
    <property type="match status" value="1"/>
</dbReference>
<dbReference type="InterPro" id="IPR029063">
    <property type="entry name" value="SAM-dependent_MTases_sf"/>
</dbReference>
<comment type="caution">
    <text evidence="2">The sequence shown here is derived from an EMBL/GenBank/DDBJ whole genome shotgun (WGS) entry which is preliminary data.</text>
</comment>
<reference evidence="2 3" key="1">
    <citation type="submission" date="2019-04" db="EMBL/GenBank/DDBJ databases">
        <authorList>
            <person name="Feng G."/>
            <person name="Zhang J."/>
            <person name="Zhu H."/>
        </authorList>
    </citation>
    <scope>NUCLEOTIDE SEQUENCE [LARGE SCALE GENOMIC DNA]</scope>
    <source>
        <strain evidence="2 3">9PBR-1</strain>
    </source>
</reference>
<evidence type="ECO:0000313" key="3">
    <source>
        <dbReference type="Proteomes" id="UP000298471"/>
    </source>
</evidence>
<dbReference type="Gene3D" id="3.40.50.150">
    <property type="entry name" value="Vaccinia Virus protein VP39"/>
    <property type="match status" value="1"/>
</dbReference>
<proteinExistence type="predicted"/>
<dbReference type="EMBL" id="SRMB01000003">
    <property type="protein sequence ID" value="TGE26500.1"/>
    <property type="molecule type" value="Genomic_DNA"/>
</dbReference>
<evidence type="ECO:0000313" key="2">
    <source>
        <dbReference type="EMBL" id="TGE26500.1"/>
    </source>
</evidence>
<dbReference type="OrthoDB" id="1524727at2"/>
<keyword evidence="2" id="KW-0808">Transferase</keyword>
<dbReference type="SUPFAM" id="SSF53335">
    <property type="entry name" value="S-adenosyl-L-methionine-dependent methyltransferases"/>
    <property type="match status" value="1"/>
</dbReference>
<dbReference type="GO" id="GO:0032259">
    <property type="term" value="P:methylation"/>
    <property type="evidence" value="ECO:0007669"/>
    <property type="project" value="UniProtKB-KW"/>
</dbReference>
<dbReference type="Proteomes" id="UP000298471">
    <property type="component" value="Unassembled WGS sequence"/>
</dbReference>
<keyword evidence="2" id="KW-0489">Methyltransferase</keyword>
<keyword evidence="3" id="KW-1185">Reference proteome</keyword>